<dbReference type="InterPro" id="IPR013736">
    <property type="entry name" value="Xaa-Pro_dipept_C"/>
</dbReference>
<protein>
    <submittedName>
        <fullName evidence="3">CocE/NonD family hydrolase</fullName>
    </submittedName>
</protein>
<sequence length="580" mass="64648">MFGPGWSLSPRAYRVVRERISIPVSGGVDLAATVFRPDDDGQFPVILGVHAYDGAMQSTPSMPQALQGANAQAEAGDPRFYARRGYVHVIVNARGTGGSGGTYQHYGPRDVDDVVEVIAWLARQRWSTGRVGMFGMSYFSVAAKQVAARNPEALKAVFAPYGYTDFYRDKFFHGGILARSFVTSWSSHLAGVRVEGWSRRNLGDGEFGRRLEELRADADIMAVAQLAAAIAAPDEGPNPLIVDVLLNPLDGPYWAERNPDLSAVQVPIVLGGCWGMYGLHLPGEFRAWERITAPKKLFVGPPIYVDRPVYQYAQESLRWFDHWLKDNDTGYLDEAPIQLFLPGSDGEWIEAEQWPLPQTRWQSFYLHRDGLLSEHEHWPHEGATSYEDNTFNKRGAITFTTPPLVERTTILGHATLTLHAATTDDELLVFASMWLVDADGSRSMLTRGWLRGSMRTVNRELSKPWLVHHDFTDRKPLEPDTIHELELNIAPTAIVLHPGQRLELQISSSDEDDAGTFMDLISQGHLLRQSPSWISVYHDEDHPSTLRLPVIEGNRIGTYLSGGVPARPSAGPVRSSTNEW</sequence>
<dbReference type="Pfam" id="PF08530">
    <property type="entry name" value="PepX_C"/>
    <property type="match status" value="1"/>
</dbReference>
<dbReference type="InterPro" id="IPR005674">
    <property type="entry name" value="CocE/Ser_esterase"/>
</dbReference>
<dbReference type="InterPro" id="IPR000383">
    <property type="entry name" value="Xaa-Pro-like_dom"/>
</dbReference>
<accession>A0ABW1SZ60</accession>
<dbReference type="SUPFAM" id="SSF53474">
    <property type="entry name" value="alpha/beta-Hydrolases"/>
    <property type="match status" value="1"/>
</dbReference>
<dbReference type="Gene3D" id="3.40.50.1820">
    <property type="entry name" value="alpha/beta hydrolase"/>
    <property type="match status" value="2"/>
</dbReference>
<dbReference type="RefSeq" id="WP_386764962.1">
    <property type="nucleotide sequence ID" value="NZ_JBHSTI010000008.1"/>
</dbReference>
<evidence type="ECO:0000256" key="1">
    <source>
        <dbReference type="ARBA" id="ARBA00022801"/>
    </source>
</evidence>
<evidence type="ECO:0000259" key="2">
    <source>
        <dbReference type="SMART" id="SM00939"/>
    </source>
</evidence>
<comment type="caution">
    <text evidence="3">The sequence shown here is derived from an EMBL/GenBank/DDBJ whole genome shotgun (WGS) entry which is preliminary data.</text>
</comment>
<dbReference type="PANTHER" id="PTHR43056:SF10">
    <property type="entry name" value="COCE_NOND FAMILY, PUTATIVE (AFU_ORTHOLOGUE AFUA_7G00600)-RELATED"/>
    <property type="match status" value="1"/>
</dbReference>
<dbReference type="Gene3D" id="2.60.120.260">
    <property type="entry name" value="Galactose-binding domain-like"/>
    <property type="match status" value="1"/>
</dbReference>
<evidence type="ECO:0000313" key="3">
    <source>
        <dbReference type="EMBL" id="MFC6237556.1"/>
    </source>
</evidence>
<dbReference type="SUPFAM" id="SSF49785">
    <property type="entry name" value="Galactose-binding domain-like"/>
    <property type="match status" value="1"/>
</dbReference>
<dbReference type="Pfam" id="PF02129">
    <property type="entry name" value="Peptidase_S15"/>
    <property type="match status" value="1"/>
</dbReference>
<evidence type="ECO:0000313" key="4">
    <source>
        <dbReference type="Proteomes" id="UP001596138"/>
    </source>
</evidence>
<gene>
    <name evidence="3" type="ORF">ACFQGU_06680</name>
</gene>
<proteinExistence type="predicted"/>
<keyword evidence="1 3" id="KW-0378">Hydrolase</keyword>
<organism evidence="3 4">
    <name type="scientific">Longivirga aurantiaca</name>
    <dbReference type="NCBI Taxonomy" id="1837743"/>
    <lineage>
        <taxon>Bacteria</taxon>
        <taxon>Bacillati</taxon>
        <taxon>Actinomycetota</taxon>
        <taxon>Actinomycetes</taxon>
        <taxon>Sporichthyales</taxon>
        <taxon>Sporichthyaceae</taxon>
        <taxon>Longivirga</taxon>
    </lineage>
</organism>
<dbReference type="SMART" id="SM00939">
    <property type="entry name" value="PepX_C"/>
    <property type="match status" value="1"/>
</dbReference>
<dbReference type="PANTHER" id="PTHR43056">
    <property type="entry name" value="PEPTIDASE S9 PROLYL OLIGOPEPTIDASE"/>
    <property type="match status" value="1"/>
</dbReference>
<keyword evidence="4" id="KW-1185">Reference proteome</keyword>
<name>A0ABW1SZ60_9ACTN</name>
<feature type="domain" description="Xaa-Pro dipeptidyl-peptidase C-terminal" evidence="2">
    <location>
        <begin position="317"/>
        <end position="547"/>
    </location>
</feature>
<reference evidence="4" key="1">
    <citation type="journal article" date="2019" name="Int. J. Syst. Evol. Microbiol.">
        <title>The Global Catalogue of Microorganisms (GCM) 10K type strain sequencing project: providing services to taxonomists for standard genome sequencing and annotation.</title>
        <authorList>
            <consortium name="The Broad Institute Genomics Platform"/>
            <consortium name="The Broad Institute Genome Sequencing Center for Infectious Disease"/>
            <person name="Wu L."/>
            <person name="Ma J."/>
        </authorList>
    </citation>
    <scope>NUCLEOTIDE SEQUENCE [LARGE SCALE GENOMIC DNA]</scope>
    <source>
        <strain evidence="4">CGMCC 4.7317</strain>
    </source>
</reference>
<dbReference type="GO" id="GO:0016787">
    <property type="term" value="F:hydrolase activity"/>
    <property type="evidence" value="ECO:0007669"/>
    <property type="project" value="UniProtKB-KW"/>
</dbReference>
<dbReference type="InterPro" id="IPR029058">
    <property type="entry name" value="AB_hydrolase_fold"/>
</dbReference>
<dbReference type="NCBIfam" id="TIGR00976">
    <property type="entry name" value="CocE_NonD"/>
    <property type="match status" value="1"/>
</dbReference>
<dbReference type="Proteomes" id="UP001596138">
    <property type="component" value="Unassembled WGS sequence"/>
</dbReference>
<dbReference type="EMBL" id="JBHSTI010000008">
    <property type="protein sequence ID" value="MFC6237556.1"/>
    <property type="molecule type" value="Genomic_DNA"/>
</dbReference>
<dbReference type="InterPro" id="IPR050585">
    <property type="entry name" value="Xaa-Pro_dipeptidyl-ppase/CocE"/>
</dbReference>
<dbReference type="InterPro" id="IPR008979">
    <property type="entry name" value="Galactose-bd-like_sf"/>
</dbReference>